<dbReference type="Gene3D" id="3.40.50.10440">
    <property type="entry name" value="Dihydroxyacetone kinase, domain 1"/>
    <property type="match status" value="1"/>
</dbReference>
<sequence>MIVGWRGGERELASCKRVVFRSDLRECNKRNVMLVAGGGSGHEPFAAGFVGKGLLSAAVCGNIFASPPTSHITAALEDLKSKHGVVVFVINYTGDRLNFGLAIERFNTHRTAMMLHWKAVKKERELDDEGLPARCSL</sequence>
<evidence type="ECO:0000256" key="1">
    <source>
        <dbReference type="ARBA" id="ARBA00047974"/>
    </source>
</evidence>
<dbReference type="InterPro" id="IPR050861">
    <property type="entry name" value="Dihydroxyacetone_Kinase"/>
</dbReference>
<comment type="catalytic activity">
    <reaction evidence="2">
        <text>dihydroxyacetone + ATP = dihydroxyacetone phosphate + ADP + H(+)</text>
        <dbReference type="Rhea" id="RHEA:15773"/>
        <dbReference type="ChEBI" id="CHEBI:15378"/>
        <dbReference type="ChEBI" id="CHEBI:16016"/>
        <dbReference type="ChEBI" id="CHEBI:30616"/>
        <dbReference type="ChEBI" id="CHEBI:57642"/>
        <dbReference type="ChEBI" id="CHEBI:456216"/>
        <dbReference type="EC" id="2.7.1.29"/>
    </reaction>
</comment>
<dbReference type="PROSITE" id="PS51481">
    <property type="entry name" value="DHAK"/>
    <property type="match status" value="1"/>
</dbReference>
<dbReference type="GO" id="GO:0050354">
    <property type="term" value="F:triokinase activity"/>
    <property type="evidence" value="ECO:0007669"/>
    <property type="project" value="UniProtKB-EC"/>
</dbReference>
<dbReference type="WBParaSite" id="ALUE_0002327901-mRNA-1">
    <property type="protein sequence ID" value="ALUE_0002327901-mRNA-1"/>
    <property type="gene ID" value="ALUE_0002327901"/>
</dbReference>
<dbReference type="PANTHER" id="PTHR28629">
    <property type="entry name" value="TRIOKINASE/FMN CYCLASE"/>
    <property type="match status" value="1"/>
</dbReference>
<dbReference type="GO" id="GO:0004371">
    <property type="term" value="F:glycerone kinase activity"/>
    <property type="evidence" value="ECO:0007669"/>
    <property type="project" value="UniProtKB-EC"/>
</dbReference>
<dbReference type="GO" id="GO:0005829">
    <property type="term" value="C:cytosol"/>
    <property type="evidence" value="ECO:0007669"/>
    <property type="project" value="TreeGrafter"/>
</dbReference>
<comment type="catalytic activity">
    <reaction evidence="1">
        <text>D-glyceraldehyde + ATP = D-glyceraldehyde 3-phosphate + ADP + H(+)</text>
        <dbReference type="Rhea" id="RHEA:13941"/>
        <dbReference type="ChEBI" id="CHEBI:15378"/>
        <dbReference type="ChEBI" id="CHEBI:17378"/>
        <dbReference type="ChEBI" id="CHEBI:30616"/>
        <dbReference type="ChEBI" id="CHEBI:59776"/>
        <dbReference type="ChEBI" id="CHEBI:456216"/>
        <dbReference type="EC" id="2.7.1.28"/>
    </reaction>
</comment>
<organism evidence="4 5">
    <name type="scientific">Ascaris lumbricoides</name>
    <name type="common">Giant roundworm</name>
    <dbReference type="NCBI Taxonomy" id="6252"/>
    <lineage>
        <taxon>Eukaryota</taxon>
        <taxon>Metazoa</taxon>
        <taxon>Ecdysozoa</taxon>
        <taxon>Nematoda</taxon>
        <taxon>Chromadorea</taxon>
        <taxon>Rhabditida</taxon>
        <taxon>Spirurina</taxon>
        <taxon>Ascaridomorpha</taxon>
        <taxon>Ascaridoidea</taxon>
        <taxon>Ascarididae</taxon>
        <taxon>Ascaris</taxon>
    </lineage>
</organism>
<dbReference type="Proteomes" id="UP000036681">
    <property type="component" value="Unplaced"/>
</dbReference>
<evidence type="ECO:0000313" key="5">
    <source>
        <dbReference type="WBParaSite" id="ALUE_0002327901-mRNA-1"/>
    </source>
</evidence>
<feature type="domain" description="DhaK" evidence="3">
    <location>
        <begin position="1"/>
        <end position="137"/>
    </location>
</feature>
<proteinExistence type="predicted"/>
<dbReference type="InterPro" id="IPR004006">
    <property type="entry name" value="DhaK_dom"/>
</dbReference>
<accession>A0A0M3IX01</accession>
<keyword evidence="4" id="KW-1185">Reference proteome</keyword>
<dbReference type="Pfam" id="PF02733">
    <property type="entry name" value="Dak1"/>
    <property type="match status" value="1"/>
</dbReference>
<dbReference type="SUPFAM" id="SSF82549">
    <property type="entry name" value="DAK1/DegV-like"/>
    <property type="match status" value="1"/>
</dbReference>
<dbReference type="AlphaFoldDB" id="A0A0M3IX01"/>
<evidence type="ECO:0000256" key="2">
    <source>
        <dbReference type="ARBA" id="ARBA00048898"/>
    </source>
</evidence>
<evidence type="ECO:0000259" key="3">
    <source>
        <dbReference type="PROSITE" id="PS51481"/>
    </source>
</evidence>
<evidence type="ECO:0000313" key="4">
    <source>
        <dbReference type="Proteomes" id="UP000036681"/>
    </source>
</evidence>
<reference evidence="5" key="1">
    <citation type="submission" date="2017-02" db="UniProtKB">
        <authorList>
            <consortium name="WormBaseParasite"/>
        </authorList>
    </citation>
    <scope>IDENTIFICATION</scope>
</reference>
<protein>
    <submittedName>
        <fullName evidence="5">DhaK domain-containing protein</fullName>
    </submittedName>
</protein>
<dbReference type="GO" id="GO:0019563">
    <property type="term" value="P:glycerol catabolic process"/>
    <property type="evidence" value="ECO:0007669"/>
    <property type="project" value="TreeGrafter"/>
</dbReference>
<name>A0A0M3IX01_ASCLU</name>
<dbReference type="PANTHER" id="PTHR28629:SF4">
    <property type="entry name" value="TRIOKINASE_FMN CYCLASE"/>
    <property type="match status" value="1"/>
</dbReference>